<dbReference type="GO" id="GO:0003887">
    <property type="term" value="F:DNA-directed DNA polymerase activity"/>
    <property type="evidence" value="ECO:0007669"/>
    <property type="project" value="InterPro"/>
</dbReference>
<dbReference type="EMBL" id="BSFH01000058">
    <property type="protein sequence ID" value="GLK65183.1"/>
    <property type="molecule type" value="Genomic_DNA"/>
</dbReference>
<dbReference type="InterPro" id="IPR000525">
    <property type="entry name" value="Initiator_Rep_WH1"/>
</dbReference>
<dbReference type="InterPro" id="IPR036388">
    <property type="entry name" value="WH-like_DNA-bd_sf"/>
</dbReference>
<name>A0AAD3P0G7_9RHOB</name>
<dbReference type="SUPFAM" id="SSF46785">
    <property type="entry name" value="Winged helix' DNA-binding domain"/>
    <property type="match status" value="1"/>
</dbReference>
<feature type="domain" description="Initiator Rep protein WH1" evidence="2">
    <location>
        <begin position="3"/>
        <end position="31"/>
    </location>
</feature>
<reference evidence="3" key="1">
    <citation type="journal article" date="2014" name="Int. J. Syst. Evol. Microbiol.">
        <title>Complete genome sequence of Corynebacterium casei LMG S-19264T (=DSM 44701T), isolated from a smear-ripened cheese.</title>
        <authorList>
            <consortium name="US DOE Joint Genome Institute (JGI-PGF)"/>
            <person name="Walter F."/>
            <person name="Albersmeier A."/>
            <person name="Kalinowski J."/>
            <person name="Ruckert C."/>
        </authorList>
    </citation>
    <scope>NUCLEOTIDE SEQUENCE</scope>
    <source>
        <strain evidence="3">VKM B-2222</strain>
    </source>
</reference>
<reference evidence="3" key="2">
    <citation type="submission" date="2023-01" db="EMBL/GenBank/DDBJ databases">
        <authorList>
            <person name="Sun Q."/>
            <person name="Evtushenko L."/>
        </authorList>
    </citation>
    <scope>NUCLEOTIDE SEQUENCE</scope>
    <source>
        <strain evidence="3">VKM B-2222</strain>
    </source>
</reference>
<evidence type="ECO:0000313" key="3">
    <source>
        <dbReference type="EMBL" id="GLK65183.1"/>
    </source>
</evidence>
<dbReference type="AlphaFoldDB" id="A0AAD3P0G7"/>
<comment type="similarity">
    <text evidence="1">Belongs to the initiator RepB protein family.</text>
</comment>
<organism evidence="3 4">
    <name type="scientific">Paracoccus kondratievae</name>
    <dbReference type="NCBI Taxonomy" id="135740"/>
    <lineage>
        <taxon>Bacteria</taxon>
        <taxon>Pseudomonadati</taxon>
        <taxon>Pseudomonadota</taxon>
        <taxon>Alphaproteobacteria</taxon>
        <taxon>Rhodobacterales</taxon>
        <taxon>Paracoccaceae</taxon>
        <taxon>Paracoccus</taxon>
    </lineage>
</organism>
<dbReference type="GO" id="GO:0006270">
    <property type="term" value="P:DNA replication initiation"/>
    <property type="evidence" value="ECO:0007669"/>
    <property type="project" value="InterPro"/>
</dbReference>
<keyword evidence="4" id="KW-1185">Reference proteome</keyword>
<dbReference type="Gene3D" id="1.10.10.10">
    <property type="entry name" value="Winged helix-like DNA-binding domain superfamily/Winged helix DNA-binding domain"/>
    <property type="match status" value="1"/>
</dbReference>
<sequence>MALETRFTTYKLQQTSALRSIHSWRLFENLKRWENTGKWIVEIEDFHRVMESRKSYQENFAQLRKWVIEPAVKELRENNNLDISWRPIKSGRRVSKLVFLFKPAEQMSLQFEGQRSE</sequence>
<evidence type="ECO:0000256" key="1">
    <source>
        <dbReference type="ARBA" id="ARBA00038283"/>
    </source>
</evidence>
<evidence type="ECO:0000259" key="2">
    <source>
        <dbReference type="Pfam" id="PF01051"/>
    </source>
</evidence>
<dbReference type="Pfam" id="PF21205">
    <property type="entry name" value="Rep3_C"/>
    <property type="match status" value="1"/>
</dbReference>
<evidence type="ECO:0000313" key="4">
    <source>
        <dbReference type="Proteomes" id="UP001143349"/>
    </source>
</evidence>
<dbReference type="InterPro" id="IPR036390">
    <property type="entry name" value="WH_DNA-bd_sf"/>
</dbReference>
<dbReference type="Pfam" id="PF01051">
    <property type="entry name" value="Rep3_N"/>
    <property type="match status" value="1"/>
</dbReference>
<protein>
    <recommendedName>
        <fullName evidence="2">Initiator Rep protein WH1 domain-containing protein</fullName>
    </recommendedName>
</protein>
<gene>
    <name evidence="3" type="ORF">GCM10017635_26570</name>
</gene>
<dbReference type="Proteomes" id="UP001143349">
    <property type="component" value="Unassembled WGS sequence"/>
</dbReference>
<proteinExistence type="inferred from homology"/>
<accession>A0AAD3P0G7</accession>
<comment type="caution">
    <text evidence="3">The sequence shown here is derived from an EMBL/GenBank/DDBJ whole genome shotgun (WGS) entry which is preliminary data.</text>
</comment>